<comment type="caution">
    <text evidence="1">The sequence shown here is derived from an EMBL/GenBank/DDBJ whole genome shotgun (WGS) entry which is preliminary data.</text>
</comment>
<dbReference type="PANTHER" id="PTHR42648:SF24">
    <property type="entry name" value="INTEGRASE CATALYTIC DOMAIN-CONTAINING PROTEIN"/>
    <property type="match status" value="1"/>
</dbReference>
<sequence length="399" mass="44509">MATKGAKKKWGLSPKAKVRVLHTAQLDVTDINDHATTLISKLDLSNPLHLHPNDFAALPIVSVKLKGTENYQVWSCTMLLALEELILSRETLSDVKSAYAIISSEESHRIASGSLSETSQRPVDNGNRKTDGGSTLVCENCGFNDHTIDKYFKIIGYPVDFGKKKVGSNFKGKNVSDNVIGSSSSNGFSDEQMSTLISLIKENYINGKGVHSNMTGTYMNSSTMFDKNFEKFCCSNSSMRSKLVTKGLIRLGHPADQVLDVLKPTLKFNNKNTELICDTCQRAKHTREPFPLSDYVSTELGELVHLDLWGPYKVTSREGFRFFLTIVGDFSRAIWVYLLKSKIEVFHNTMVFIISLKLSFRITLRSLGVAMVLNLLINNFMVFCESNGRDSGFTKKILT</sequence>
<dbReference type="GO" id="GO:0003676">
    <property type="term" value="F:nucleic acid binding"/>
    <property type="evidence" value="ECO:0007669"/>
    <property type="project" value="InterPro"/>
</dbReference>
<proteinExistence type="predicted"/>
<accession>A0A699HYV9</accession>
<dbReference type="InterPro" id="IPR012337">
    <property type="entry name" value="RNaseH-like_sf"/>
</dbReference>
<dbReference type="SUPFAM" id="SSF53098">
    <property type="entry name" value="Ribonuclease H-like"/>
    <property type="match status" value="1"/>
</dbReference>
<dbReference type="Gene3D" id="3.30.420.10">
    <property type="entry name" value="Ribonuclease H-like superfamily/Ribonuclease H"/>
    <property type="match status" value="1"/>
</dbReference>
<feature type="non-terminal residue" evidence="1">
    <location>
        <position position="399"/>
    </location>
</feature>
<name>A0A699HYV9_TANCI</name>
<dbReference type="AlphaFoldDB" id="A0A699HYV9"/>
<dbReference type="PANTHER" id="PTHR42648">
    <property type="entry name" value="TRANSPOSASE, PUTATIVE-RELATED"/>
    <property type="match status" value="1"/>
</dbReference>
<dbReference type="InterPro" id="IPR039537">
    <property type="entry name" value="Retrotran_Ty1/copia-like"/>
</dbReference>
<dbReference type="EMBL" id="BKCJ010223898">
    <property type="protein sequence ID" value="GEY93389.1"/>
    <property type="molecule type" value="Genomic_DNA"/>
</dbReference>
<protein>
    <submittedName>
        <fullName evidence="1">Ribonuclease H-like domain-containing protein</fullName>
    </submittedName>
</protein>
<organism evidence="1">
    <name type="scientific">Tanacetum cinerariifolium</name>
    <name type="common">Dalmatian daisy</name>
    <name type="synonym">Chrysanthemum cinerariifolium</name>
    <dbReference type="NCBI Taxonomy" id="118510"/>
    <lineage>
        <taxon>Eukaryota</taxon>
        <taxon>Viridiplantae</taxon>
        <taxon>Streptophyta</taxon>
        <taxon>Embryophyta</taxon>
        <taxon>Tracheophyta</taxon>
        <taxon>Spermatophyta</taxon>
        <taxon>Magnoliopsida</taxon>
        <taxon>eudicotyledons</taxon>
        <taxon>Gunneridae</taxon>
        <taxon>Pentapetalae</taxon>
        <taxon>asterids</taxon>
        <taxon>campanulids</taxon>
        <taxon>Asterales</taxon>
        <taxon>Asteraceae</taxon>
        <taxon>Asteroideae</taxon>
        <taxon>Anthemideae</taxon>
        <taxon>Anthemidinae</taxon>
        <taxon>Tanacetum</taxon>
    </lineage>
</organism>
<dbReference type="InterPro" id="IPR036397">
    <property type="entry name" value="RNaseH_sf"/>
</dbReference>
<evidence type="ECO:0000313" key="1">
    <source>
        <dbReference type="EMBL" id="GEY93389.1"/>
    </source>
</evidence>
<gene>
    <name evidence="1" type="ORF">Tci_465363</name>
</gene>
<reference evidence="1" key="1">
    <citation type="journal article" date="2019" name="Sci. Rep.">
        <title>Draft genome of Tanacetum cinerariifolium, the natural source of mosquito coil.</title>
        <authorList>
            <person name="Yamashiro T."/>
            <person name="Shiraishi A."/>
            <person name="Satake H."/>
            <person name="Nakayama K."/>
        </authorList>
    </citation>
    <scope>NUCLEOTIDE SEQUENCE</scope>
</reference>